<proteinExistence type="predicted"/>
<protein>
    <submittedName>
        <fullName evidence="1">Uncharacterized protein</fullName>
    </submittedName>
</protein>
<organism evidence="1">
    <name type="scientific">Siphoviridae sp. ctB9N2</name>
    <dbReference type="NCBI Taxonomy" id="2826188"/>
    <lineage>
        <taxon>Viruses</taxon>
        <taxon>Duplodnaviria</taxon>
        <taxon>Heunggongvirae</taxon>
        <taxon>Uroviricota</taxon>
        <taxon>Caudoviricetes</taxon>
    </lineage>
</organism>
<evidence type="ECO:0000313" key="1">
    <source>
        <dbReference type="EMBL" id="DAD93550.1"/>
    </source>
</evidence>
<accession>A0A8S5NFS1</accession>
<name>A0A8S5NFS1_9CAUD</name>
<sequence length="125" mass="14083">MAKPYFKIDGTDIMHLIENGGIVWTRSDLDSDKAGRTMDGTMHRGRVAIKYKATVKCLPLHRAAEIDLMRLILPEFVIVETNLHPLHEIVSAQYYSNNVPSTISTVDPETGESIWTDISFPLVEK</sequence>
<reference evidence="1" key="1">
    <citation type="journal article" date="2021" name="Proc. Natl. Acad. Sci. U.S.A.">
        <title>A Catalog of Tens of Thousands of Viruses from Human Metagenomes Reveals Hidden Associations with Chronic Diseases.</title>
        <authorList>
            <person name="Tisza M.J."/>
            <person name="Buck C.B."/>
        </authorList>
    </citation>
    <scope>NUCLEOTIDE SEQUENCE</scope>
    <source>
        <strain evidence="1">CtB9N2</strain>
    </source>
</reference>
<dbReference type="EMBL" id="BK015161">
    <property type="protein sequence ID" value="DAD93550.1"/>
    <property type="molecule type" value="Genomic_DNA"/>
</dbReference>